<feature type="region of interest" description="Disordered" evidence="1">
    <location>
        <begin position="20"/>
        <end position="42"/>
    </location>
</feature>
<dbReference type="KEGG" id="ccos:Pan44_09070"/>
<keyword evidence="3" id="KW-1185">Reference proteome</keyword>
<dbReference type="Proteomes" id="UP000315700">
    <property type="component" value="Chromosome"/>
</dbReference>
<gene>
    <name evidence="2" type="ORF">Pan44_09070</name>
</gene>
<name>A0A517S9T9_9PLAN</name>
<evidence type="ECO:0000313" key="3">
    <source>
        <dbReference type="Proteomes" id="UP000315700"/>
    </source>
</evidence>
<sequence>MVTGNLSHTISRERVFRTGHATGVRRAPSQDLQGRRGEKYGTTLTRALLGRPDPSGGRRGRAAV</sequence>
<organism evidence="2 3">
    <name type="scientific">Caulifigura coniformis</name>
    <dbReference type="NCBI Taxonomy" id="2527983"/>
    <lineage>
        <taxon>Bacteria</taxon>
        <taxon>Pseudomonadati</taxon>
        <taxon>Planctomycetota</taxon>
        <taxon>Planctomycetia</taxon>
        <taxon>Planctomycetales</taxon>
        <taxon>Planctomycetaceae</taxon>
        <taxon>Caulifigura</taxon>
    </lineage>
</organism>
<reference evidence="2 3" key="1">
    <citation type="submission" date="2019-02" db="EMBL/GenBank/DDBJ databases">
        <title>Deep-cultivation of Planctomycetes and their phenomic and genomic characterization uncovers novel biology.</title>
        <authorList>
            <person name="Wiegand S."/>
            <person name="Jogler M."/>
            <person name="Boedeker C."/>
            <person name="Pinto D."/>
            <person name="Vollmers J."/>
            <person name="Rivas-Marin E."/>
            <person name="Kohn T."/>
            <person name="Peeters S.H."/>
            <person name="Heuer A."/>
            <person name="Rast P."/>
            <person name="Oberbeckmann S."/>
            <person name="Bunk B."/>
            <person name="Jeske O."/>
            <person name="Meyerdierks A."/>
            <person name="Storesund J.E."/>
            <person name="Kallscheuer N."/>
            <person name="Luecker S."/>
            <person name="Lage O.M."/>
            <person name="Pohl T."/>
            <person name="Merkel B.J."/>
            <person name="Hornburger P."/>
            <person name="Mueller R.-W."/>
            <person name="Bruemmer F."/>
            <person name="Labrenz M."/>
            <person name="Spormann A.M."/>
            <person name="Op den Camp H."/>
            <person name="Overmann J."/>
            <person name="Amann R."/>
            <person name="Jetten M.S.M."/>
            <person name="Mascher T."/>
            <person name="Medema M.H."/>
            <person name="Devos D.P."/>
            <person name="Kaster A.-K."/>
            <person name="Ovreas L."/>
            <person name="Rohde M."/>
            <person name="Galperin M.Y."/>
            <person name="Jogler C."/>
        </authorList>
    </citation>
    <scope>NUCLEOTIDE SEQUENCE [LARGE SCALE GENOMIC DNA]</scope>
    <source>
        <strain evidence="2 3">Pan44</strain>
    </source>
</reference>
<dbReference type="EMBL" id="CP036271">
    <property type="protein sequence ID" value="QDT52894.1"/>
    <property type="molecule type" value="Genomic_DNA"/>
</dbReference>
<evidence type="ECO:0000313" key="2">
    <source>
        <dbReference type="EMBL" id="QDT52894.1"/>
    </source>
</evidence>
<proteinExistence type="predicted"/>
<evidence type="ECO:0000256" key="1">
    <source>
        <dbReference type="SAM" id="MobiDB-lite"/>
    </source>
</evidence>
<protein>
    <submittedName>
        <fullName evidence="2">Uncharacterized protein</fullName>
    </submittedName>
</protein>
<dbReference type="InParanoid" id="A0A517S9T9"/>
<accession>A0A517S9T9</accession>
<dbReference type="AlphaFoldDB" id="A0A517S9T9"/>